<reference evidence="1" key="1">
    <citation type="journal article" date="2022" name="bioRxiv">
        <title>Sequencing and chromosome-scale assembly of the giantPleurodeles waltlgenome.</title>
        <authorList>
            <person name="Brown T."/>
            <person name="Elewa A."/>
            <person name="Iarovenko S."/>
            <person name="Subramanian E."/>
            <person name="Araus A.J."/>
            <person name="Petzold A."/>
            <person name="Susuki M."/>
            <person name="Suzuki K.-i.T."/>
            <person name="Hayashi T."/>
            <person name="Toyoda A."/>
            <person name="Oliveira C."/>
            <person name="Osipova E."/>
            <person name="Leigh N.D."/>
            <person name="Simon A."/>
            <person name="Yun M.H."/>
        </authorList>
    </citation>
    <scope>NUCLEOTIDE SEQUENCE</scope>
    <source>
        <strain evidence="1">20211129_DDA</strain>
        <tissue evidence="1">Liver</tissue>
    </source>
</reference>
<evidence type="ECO:0000313" key="2">
    <source>
        <dbReference type="Proteomes" id="UP001066276"/>
    </source>
</evidence>
<dbReference type="EMBL" id="JANPWB010000007">
    <property type="protein sequence ID" value="KAJ1173668.1"/>
    <property type="molecule type" value="Genomic_DNA"/>
</dbReference>
<protein>
    <submittedName>
        <fullName evidence="1">Uncharacterized protein</fullName>
    </submittedName>
</protein>
<keyword evidence="2" id="KW-1185">Reference proteome</keyword>
<evidence type="ECO:0000313" key="1">
    <source>
        <dbReference type="EMBL" id="KAJ1173668.1"/>
    </source>
</evidence>
<organism evidence="1 2">
    <name type="scientific">Pleurodeles waltl</name>
    <name type="common">Iberian ribbed newt</name>
    <dbReference type="NCBI Taxonomy" id="8319"/>
    <lineage>
        <taxon>Eukaryota</taxon>
        <taxon>Metazoa</taxon>
        <taxon>Chordata</taxon>
        <taxon>Craniata</taxon>
        <taxon>Vertebrata</taxon>
        <taxon>Euteleostomi</taxon>
        <taxon>Amphibia</taxon>
        <taxon>Batrachia</taxon>
        <taxon>Caudata</taxon>
        <taxon>Salamandroidea</taxon>
        <taxon>Salamandridae</taxon>
        <taxon>Pleurodelinae</taxon>
        <taxon>Pleurodeles</taxon>
    </lineage>
</organism>
<dbReference type="AlphaFoldDB" id="A0AAV7TB77"/>
<accession>A0AAV7TB77</accession>
<dbReference type="Proteomes" id="UP001066276">
    <property type="component" value="Chromosome 4_1"/>
</dbReference>
<sequence length="114" mass="11911">MLLGALGCWGAVRRSVRYVEWQIGGISPLEPWAWPLKDIGAAVSPRCNYCGAAGGMASAVRPGRRGLRLVSNGEDGIVAGAWEHAAADRPADGGGGGEDRIGGWCSSALTIYLW</sequence>
<name>A0AAV7TB77_PLEWA</name>
<comment type="caution">
    <text evidence="1">The sequence shown here is derived from an EMBL/GenBank/DDBJ whole genome shotgun (WGS) entry which is preliminary data.</text>
</comment>
<gene>
    <name evidence="1" type="ORF">NDU88_005494</name>
</gene>
<proteinExistence type="predicted"/>